<dbReference type="GO" id="GO:0004553">
    <property type="term" value="F:hydrolase activity, hydrolyzing O-glycosyl compounds"/>
    <property type="evidence" value="ECO:0007669"/>
    <property type="project" value="InterPro"/>
</dbReference>
<dbReference type="PANTHER" id="PTHR35532">
    <property type="entry name" value="SIMILAR TO POLYHYDROXYALKANOATE DEPOLYMERASE"/>
    <property type="match status" value="1"/>
</dbReference>
<dbReference type="EMBL" id="FOAF01000009">
    <property type="protein sequence ID" value="SEM25049.1"/>
    <property type="molecule type" value="Genomic_DNA"/>
</dbReference>
<dbReference type="CDD" id="cd09620">
    <property type="entry name" value="CBM9_like_3"/>
    <property type="match status" value="1"/>
</dbReference>
<dbReference type="Pfam" id="PF06452">
    <property type="entry name" value="CBM9_1"/>
    <property type="match status" value="1"/>
</dbReference>
<dbReference type="InterPro" id="IPR010502">
    <property type="entry name" value="Carb-bd_dom_fam9"/>
</dbReference>
<dbReference type="Proteomes" id="UP000199421">
    <property type="component" value="Unassembled WGS sequence"/>
</dbReference>
<accession>A0A1H7WVY6</accession>
<evidence type="ECO:0000259" key="1">
    <source>
        <dbReference type="Pfam" id="PF06452"/>
    </source>
</evidence>
<reference evidence="3" key="1">
    <citation type="submission" date="2016-10" db="EMBL/GenBank/DDBJ databases">
        <authorList>
            <person name="Varghese N."/>
            <person name="Submissions S."/>
        </authorList>
    </citation>
    <scope>NUCLEOTIDE SEQUENCE [LARGE SCALE GENOMIC DNA]</scope>
    <source>
        <strain evidence="3">DSM 18733</strain>
    </source>
</reference>
<dbReference type="GO" id="GO:0016052">
    <property type="term" value="P:carbohydrate catabolic process"/>
    <property type="evidence" value="ECO:0007669"/>
    <property type="project" value="InterPro"/>
</dbReference>
<evidence type="ECO:0000313" key="3">
    <source>
        <dbReference type="Proteomes" id="UP000199421"/>
    </source>
</evidence>
<dbReference type="OrthoDB" id="9786766at2"/>
<dbReference type="Gene3D" id="2.60.40.1190">
    <property type="match status" value="1"/>
</dbReference>
<protein>
    <submittedName>
        <fullName evidence="2">Carbohydrate family 9 binding domain-like</fullName>
    </submittedName>
</protein>
<feature type="domain" description="Carbohydrate-binding" evidence="1">
    <location>
        <begin position="52"/>
        <end position="149"/>
    </location>
</feature>
<dbReference type="GO" id="GO:0030246">
    <property type="term" value="F:carbohydrate binding"/>
    <property type="evidence" value="ECO:0007669"/>
    <property type="project" value="InterPro"/>
</dbReference>
<dbReference type="SUPFAM" id="SSF49344">
    <property type="entry name" value="CBD9-like"/>
    <property type="match status" value="1"/>
</dbReference>
<dbReference type="AlphaFoldDB" id="A0A1H7WVY6"/>
<evidence type="ECO:0000313" key="2">
    <source>
        <dbReference type="EMBL" id="SEM25049.1"/>
    </source>
</evidence>
<dbReference type="PANTHER" id="PTHR35532:SF5">
    <property type="entry name" value="CARBOHYDRATE-BINDING DOMAIN-CONTAINING PROTEIN"/>
    <property type="match status" value="1"/>
</dbReference>
<organism evidence="2 3">
    <name type="scientific">Olivibacter domesticus</name>
    <name type="common">Pseudosphingobacterium domesticum</name>
    <dbReference type="NCBI Taxonomy" id="407022"/>
    <lineage>
        <taxon>Bacteria</taxon>
        <taxon>Pseudomonadati</taxon>
        <taxon>Bacteroidota</taxon>
        <taxon>Sphingobacteriia</taxon>
        <taxon>Sphingobacteriales</taxon>
        <taxon>Sphingobacteriaceae</taxon>
        <taxon>Olivibacter</taxon>
    </lineage>
</organism>
<dbReference type="STRING" id="407022.SAMN05661044_04681"/>
<gene>
    <name evidence="2" type="ORF">SAMN05661044_04681</name>
</gene>
<name>A0A1H7WVY6_OLID1</name>
<proteinExistence type="predicted"/>
<sequence length="370" mass="43298">MKLMLFFTRICIIYNVIWPFFLSSGYAQQLNEKLFTAPPRYRMLRIADTLQIDGKADEAAWSKADWISPFKHIADVAIMQRPEETRAKMLWNDEFLYLYVEFKEQHLWASLQHHDNRIFEENAFELFIDPDGDSQQYMEFQINALGTVWDLLMTKPYRSGGRPLSDWDVKGLKKAVHLMGSLNRPEDQDRGWSIELAFPLKSITMGMNEKQIPGNIWRMNLSRVQWPLKVESGIYSKQTNAQGKVLEPTYWVWAPQGMVNLHMPERWGYLIFADEKGDIKKVETYLDSLDKARELVWKVYYLQGMYKRENGCFAGDLKTLNITFPADAVPEDLTLVMKANAHQFWVAYLPAKNHLLMAVDQDGKVFFDWP</sequence>
<dbReference type="RefSeq" id="WP_093329674.1">
    <property type="nucleotide sequence ID" value="NZ_FOAF01000009.1"/>
</dbReference>
<keyword evidence="3" id="KW-1185">Reference proteome</keyword>